<evidence type="ECO:0000256" key="7">
    <source>
        <dbReference type="ARBA" id="ARBA00023303"/>
    </source>
</evidence>
<reference evidence="12" key="2">
    <citation type="submission" date="2019-06" db="EMBL/GenBank/DDBJ databases">
        <title>Genomics analysis of Aphanomyces spp. identifies a new class of oomycete effector associated with host adaptation.</title>
        <authorList>
            <person name="Gaulin E."/>
        </authorList>
    </citation>
    <scope>NUCLEOTIDE SEQUENCE</scope>
    <source>
        <strain evidence="12">CBS 578.67</strain>
    </source>
</reference>
<dbReference type="Pfam" id="PF00027">
    <property type="entry name" value="cNMP_binding"/>
    <property type="match status" value="1"/>
</dbReference>
<evidence type="ECO:0000256" key="4">
    <source>
        <dbReference type="ARBA" id="ARBA00022989"/>
    </source>
</evidence>
<dbReference type="EMBL" id="CAADRA010007038">
    <property type="protein sequence ID" value="VFT98609.1"/>
    <property type="molecule type" value="Genomic_DNA"/>
</dbReference>
<keyword evidence="7" id="KW-0407">Ion channel</keyword>
<sequence length="888" mass="100325">MPWERRRRQRRYFELKPIGRPDVGFSLSRRIASIAMAQATWTKWAPPWLTKAAFWTRGATAVSPDDVAPAKRSYDRRSNPILFTPRQVTMFLDTFGAVALKQLDNRDDDFDIFHTIIKKSKTTMIHPNSNFRRFWDICTAINVVLVCVMMPLDLAFDKYMESLSWPAPLETFFDVYFIIDIVLTFRTGFIASGEVVMDAKEVAKHYAESWLVIDIVSNFPFKYLMDNATSNPKSVKFLKLQKIPKLLRFTRLLKYMRQYAKYYKFVLTFCIMVLSLHAFSCLWVYIYFECNDDVFDDSSDLNCTVATLQISPIYLQALTNVVLLYLGFGQVSTYKPITLVLHSPDEKASPTSYLLSLAIIALGVTTTSIMLGNVISLIISWDQQNSLFRNRMDVISSEMKHYDLPLDLQRRVRRNYDYLWLNQRAYSEMSILNQHGISQPTRTTIALHLYRDLIESVPYFAGEDARFLGRVCLALKTSVFLPGDMIIQQGDTGREMFFVRRGRVQVELPTGPPHVELKDGDFFGETALVVDVRRTNNVRAITICDLNELSKAAFDDILSEFPDFFDKIKKVVIERQLHNMNIKSEKDKALIKAEITDVVNATTTQRNSDVTSPYWQVLHAKRIGNKLKTISDRIRVAQERNPRMTTVLYRPRPRVARRRSAVPKRGVSKKSLVSPASIRRLLEAIEVPLDDEGQLVEAVVRLTNGIPTPGGDGDDDDDDESSKGTGGPSLVATSAATPEGPCTARKLTTTKANLTRESSSSNPRTRRKSSRRPTSTMATPSHATEDNGDDVAAGDGPLLSNPSMADPLAQQMRALESLSNRLAVMEKSAAFMPMFIQAFEDAMKNVTRDVEGAKQALLVEPPSRAPSGQDDDQVDESNRSSSTTNHVV</sequence>
<dbReference type="PROSITE" id="PS00888">
    <property type="entry name" value="CNMP_BINDING_1"/>
    <property type="match status" value="1"/>
</dbReference>
<evidence type="ECO:0000259" key="11">
    <source>
        <dbReference type="PROSITE" id="PS50042"/>
    </source>
</evidence>
<dbReference type="GO" id="GO:0035725">
    <property type="term" value="P:sodium ion transmembrane transport"/>
    <property type="evidence" value="ECO:0007669"/>
    <property type="project" value="TreeGrafter"/>
</dbReference>
<dbReference type="InterPro" id="IPR051413">
    <property type="entry name" value="K/Na_HCN_channel"/>
</dbReference>
<dbReference type="PRINTS" id="PR01463">
    <property type="entry name" value="EAGCHANLFMLY"/>
</dbReference>
<feature type="compositionally biased region" description="Polar residues" evidence="9">
    <location>
        <begin position="879"/>
        <end position="888"/>
    </location>
</feature>
<dbReference type="PANTHER" id="PTHR45689:SF13">
    <property type="entry name" value="CYCLIC NUCLEOTIDE-BINDING DOMAIN-CONTAINING PROTEIN"/>
    <property type="match status" value="1"/>
</dbReference>
<feature type="compositionally biased region" description="Polar residues" evidence="9">
    <location>
        <begin position="746"/>
        <end position="757"/>
    </location>
</feature>
<evidence type="ECO:0000256" key="9">
    <source>
        <dbReference type="SAM" id="MobiDB-lite"/>
    </source>
</evidence>
<dbReference type="PROSITE" id="PS50042">
    <property type="entry name" value="CNMP_BINDING_3"/>
    <property type="match status" value="1"/>
</dbReference>
<dbReference type="SMART" id="SM00100">
    <property type="entry name" value="cNMP"/>
    <property type="match status" value="1"/>
</dbReference>
<evidence type="ECO:0000313" key="13">
    <source>
        <dbReference type="EMBL" id="VFT98609.1"/>
    </source>
</evidence>
<evidence type="ECO:0000256" key="3">
    <source>
        <dbReference type="ARBA" id="ARBA00022692"/>
    </source>
</evidence>
<dbReference type="InterPro" id="IPR000595">
    <property type="entry name" value="cNMP-bd_dom"/>
</dbReference>
<feature type="transmembrane region" description="Helical" evidence="10">
    <location>
        <begin position="134"/>
        <end position="156"/>
    </location>
</feature>
<dbReference type="InterPro" id="IPR005821">
    <property type="entry name" value="Ion_trans_dom"/>
</dbReference>
<keyword evidence="6 10" id="KW-0472">Membrane</keyword>
<evidence type="ECO:0000313" key="12">
    <source>
        <dbReference type="EMBL" id="KAF0686236.1"/>
    </source>
</evidence>
<dbReference type="CDD" id="cd00038">
    <property type="entry name" value="CAP_ED"/>
    <property type="match status" value="1"/>
</dbReference>
<keyword evidence="4 10" id="KW-1133">Transmembrane helix</keyword>
<dbReference type="OrthoDB" id="421226at2759"/>
<keyword evidence="8" id="KW-0175">Coiled coil</keyword>
<dbReference type="GO" id="GO:0005249">
    <property type="term" value="F:voltage-gated potassium channel activity"/>
    <property type="evidence" value="ECO:0007669"/>
    <property type="project" value="InterPro"/>
</dbReference>
<evidence type="ECO:0000256" key="2">
    <source>
        <dbReference type="ARBA" id="ARBA00022448"/>
    </source>
</evidence>
<protein>
    <submittedName>
        <fullName evidence="13">Aste57867_21941 protein</fullName>
    </submittedName>
</protein>
<dbReference type="InterPro" id="IPR018490">
    <property type="entry name" value="cNMP-bd_dom_sf"/>
</dbReference>
<feature type="domain" description="Cyclic nucleotide-binding" evidence="11">
    <location>
        <begin position="459"/>
        <end position="575"/>
    </location>
</feature>
<dbReference type="AlphaFoldDB" id="A0A485LKY0"/>
<dbReference type="Gene3D" id="1.10.287.630">
    <property type="entry name" value="Helix hairpin bin"/>
    <property type="match status" value="1"/>
</dbReference>
<keyword evidence="5" id="KW-0406">Ion transport</keyword>
<dbReference type="InterPro" id="IPR003938">
    <property type="entry name" value="K_chnl_volt-dep_EAG/ELK/ERG"/>
</dbReference>
<evidence type="ECO:0000256" key="1">
    <source>
        <dbReference type="ARBA" id="ARBA00004141"/>
    </source>
</evidence>
<keyword evidence="2" id="KW-0813">Transport</keyword>
<feature type="region of interest" description="Disordered" evidence="9">
    <location>
        <begin position="857"/>
        <end position="888"/>
    </location>
</feature>
<dbReference type="PANTHER" id="PTHR45689">
    <property type="entry name" value="I[[H]] CHANNEL, ISOFORM E"/>
    <property type="match status" value="1"/>
</dbReference>
<evidence type="ECO:0000256" key="5">
    <source>
        <dbReference type="ARBA" id="ARBA00023065"/>
    </source>
</evidence>
<evidence type="ECO:0000256" key="10">
    <source>
        <dbReference type="SAM" id="Phobius"/>
    </source>
</evidence>
<comment type="subcellular location">
    <subcellularLocation>
        <location evidence="1">Membrane</location>
        <topology evidence="1">Multi-pass membrane protein</topology>
    </subcellularLocation>
</comment>
<dbReference type="Gene3D" id="2.60.120.10">
    <property type="entry name" value="Jelly Rolls"/>
    <property type="match status" value="1"/>
</dbReference>
<dbReference type="GO" id="GO:0003254">
    <property type="term" value="P:regulation of membrane depolarization"/>
    <property type="evidence" value="ECO:0007669"/>
    <property type="project" value="TreeGrafter"/>
</dbReference>
<feature type="region of interest" description="Disordered" evidence="9">
    <location>
        <begin position="703"/>
        <end position="804"/>
    </location>
</feature>
<evidence type="ECO:0000256" key="8">
    <source>
        <dbReference type="SAM" id="Coils"/>
    </source>
</evidence>
<dbReference type="Proteomes" id="UP000332933">
    <property type="component" value="Unassembled WGS sequence"/>
</dbReference>
<dbReference type="SUPFAM" id="SSF81324">
    <property type="entry name" value="Voltage-gated potassium channels"/>
    <property type="match status" value="1"/>
</dbReference>
<keyword evidence="3 10" id="KW-0812">Transmembrane</keyword>
<dbReference type="EMBL" id="VJMH01007012">
    <property type="protein sequence ID" value="KAF0686236.1"/>
    <property type="molecule type" value="Genomic_DNA"/>
</dbReference>
<accession>A0A485LKY0</accession>
<dbReference type="InterPro" id="IPR014710">
    <property type="entry name" value="RmlC-like_jellyroll"/>
</dbReference>
<reference evidence="13 14" key="1">
    <citation type="submission" date="2019-03" db="EMBL/GenBank/DDBJ databases">
        <authorList>
            <person name="Gaulin E."/>
            <person name="Dumas B."/>
        </authorList>
    </citation>
    <scope>NUCLEOTIDE SEQUENCE [LARGE SCALE GENOMIC DNA]</scope>
    <source>
        <strain evidence="13">CBS 568.67</strain>
    </source>
</reference>
<dbReference type="SUPFAM" id="SSF51206">
    <property type="entry name" value="cAMP-binding domain-like"/>
    <property type="match status" value="1"/>
</dbReference>
<feature type="transmembrane region" description="Helical" evidence="10">
    <location>
        <begin position="262"/>
        <end position="288"/>
    </location>
</feature>
<dbReference type="Pfam" id="PF00520">
    <property type="entry name" value="Ion_trans"/>
    <property type="match status" value="1"/>
</dbReference>
<proteinExistence type="predicted"/>
<feature type="coiled-coil region" evidence="8">
    <location>
        <begin position="808"/>
        <end position="856"/>
    </location>
</feature>
<dbReference type="InterPro" id="IPR018488">
    <property type="entry name" value="cNMP-bd_CS"/>
</dbReference>
<gene>
    <name evidence="13" type="primary">Aste57867_21941</name>
    <name evidence="12" type="ORF">As57867_021872</name>
    <name evidence="13" type="ORF">ASTE57867_21941</name>
</gene>
<evidence type="ECO:0000313" key="14">
    <source>
        <dbReference type="Proteomes" id="UP000332933"/>
    </source>
</evidence>
<organism evidence="13 14">
    <name type="scientific">Aphanomyces stellatus</name>
    <dbReference type="NCBI Taxonomy" id="120398"/>
    <lineage>
        <taxon>Eukaryota</taxon>
        <taxon>Sar</taxon>
        <taxon>Stramenopiles</taxon>
        <taxon>Oomycota</taxon>
        <taxon>Saprolegniomycetes</taxon>
        <taxon>Saprolegniales</taxon>
        <taxon>Verrucalvaceae</taxon>
        <taxon>Aphanomyces</taxon>
    </lineage>
</organism>
<keyword evidence="14" id="KW-1185">Reference proteome</keyword>
<name>A0A485LKY0_9STRA</name>
<evidence type="ECO:0000256" key="6">
    <source>
        <dbReference type="ARBA" id="ARBA00023136"/>
    </source>
</evidence>
<dbReference type="Gene3D" id="1.10.287.70">
    <property type="match status" value="1"/>
</dbReference>
<dbReference type="GO" id="GO:0098855">
    <property type="term" value="C:HCN channel complex"/>
    <property type="evidence" value="ECO:0007669"/>
    <property type="project" value="TreeGrafter"/>
</dbReference>
<feature type="transmembrane region" description="Helical" evidence="10">
    <location>
        <begin position="176"/>
        <end position="196"/>
    </location>
</feature>
<feature type="transmembrane region" description="Helical" evidence="10">
    <location>
        <begin position="353"/>
        <end position="381"/>
    </location>
</feature>
<feature type="transmembrane region" description="Helical" evidence="10">
    <location>
        <begin position="308"/>
        <end position="328"/>
    </location>
</feature>